<feature type="transmembrane region" description="Helical" evidence="7">
    <location>
        <begin position="12"/>
        <end position="34"/>
    </location>
</feature>
<dbReference type="RefSeq" id="WP_069155260.1">
    <property type="nucleotide sequence ID" value="NZ_JAQCZP010000033.1"/>
</dbReference>
<evidence type="ECO:0000256" key="2">
    <source>
        <dbReference type="ARBA" id="ARBA00022448"/>
    </source>
</evidence>
<dbReference type="Proteomes" id="UP000094271">
    <property type="component" value="Unassembled WGS sequence"/>
</dbReference>
<feature type="transmembrane region" description="Helical" evidence="7">
    <location>
        <begin position="138"/>
        <end position="159"/>
    </location>
</feature>
<dbReference type="Proteomes" id="UP000095003">
    <property type="component" value="Unassembled WGS sequence"/>
</dbReference>
<gene>
    <name evidence="9" type="primary">araQ_119</name>
    <name evidence="10" type="synonym">araQ_3</name>
    <name evidence="10" type="ORF">BEH84_00268</name>
    <name evidence="11" type="ORF">BEI59_15340</name>
    <name evidence="9" type="ORF">BEI61_06036</name>
    <name evidence="12" type="ORF">BEI63_19065</name>
</gene>
<feature type="transmembrane region" description="Helical" evidence="7">
    <location>
        <begin position="180"/>
        <end position="205"/>
    </location>
</feature>
<dbReference type="Proteomes" id="UP000094067">
    <property type="component" value="Unassembled WGS sequence"/>
</dbReference>
<reference evidence="13 16" key="1">
    <citation type="submission" date="2016-07" db="EMBL/GenBank/DDBJ databases">
        <title>Characterization of isolates of Eisenbergiella tayi derived from blood cultures, using whole genome sequencing.</title>
        <authorList>
            <person name="Burdz T."/>
            <person name="Wiebe D."/>
            <person name="Huynh C."/>
            <person name="Bernard K."/>
        </authorList>
    </citation>
    <scope>NUCLEOTIDE SEQUENCE [LARGE SCALE GENOMIC DNA]</scope>
    <source>
        <strain evidence="9 13">NML 110608</strain>
        <strain evidence="10 16">NML 120489</strain>
    </source>
</reference>
<dbReference type="InterPro" id="IPR035906">
    <property type="entry name" value="MetI-like_sf"/>
</dbReference>
<feature type="transmembrane region" description="Helical" evidence="7">
    <location>
        <begin position="106"/>
        <end position="126"/>
    </location>
</feature>
<reference evidence="12 15" key="2">
    <citation type="submission" date="2016-08" db="EMBL/GenBank/DDBJ databases">
        <title>Characterization of Isolates of Eisenbergiella tayi Derived from Blood Cultures, Using Whole Genome Sequencing.</title>
        <authorList>
            <person name="Bernier A.-M."/>
            <person name="Burdz T."/>
            <person name="Wiebe D."/>
            <person name="Bernard K."/>
        </authorList>
    </citation>
    <scope>NUCLEOTIDE SEQUENCE [LARGE SCALE GENOMIC DNA]</scope>
    <source>
        <strain evidence="12 15">NML120146</strain>
    </source>
</reference>
<dbReference type="EMBL" id="MCGI01000001">
    <property type="protein sequence ID" value="ODM12554.1"/>
    <property type="molecule type" value="Genomic_DNA"/>
</dbReference>
<sequence>MAGKNGGKIIANLIFIIISICCVLPVFLILSASFSDNTLLRQQGYSLIPRGFSVAAFEYIFKVPKAILSAYRVTITVTVIGTAGSLFLTSALAYVISRQDYYLAKVLSFLVLFAMLFNVGMVPTYITMVKIYNLKDTLFALIFPYLIVPWNVFLMKSFLRETPVALIEAAKIDGAGEIQIFFRIVMPLAKPALATVGLFIAFMYWNDWYLSMLYVDSANLSSLQYYMYRLMNNITFLSQSMVSANVDLTQMPGETTRMALCVLAAGPMLIVFPFFQKYFVRGISVGAVKG</sequence>
<evidence type="ECO:0000256" key="6">
    <source>
        <dbReference type="ARBA" id="ARBA00023136"/>
    </source>
</evidence>
<dbReference type="EMBL" id="MEHD01000027">
    <property type="protein sequence ID" value="ODR53261.1"/>
    <property type="molecule type" value="Genomic_DNA"/>
</dbReference>
<feature type="transmembrane region" description="Helical" evidence="7">
    <location>
        <begin position="70"/>
        <end position="94"/>
    </location>
</feature>
<dbReference type="Pfam" id="PF00528">
    <property type="entry name" value="BPD_transp_1"/>
    <property type="match status" value="1"/>
</dbReference>
<comment type="caution">
    <text evidence="11">The sequence shown here is derived from an EMBL/GenBank/DDBJ whole genome shotgun (WGS) entry which is preliminary data.</text>
</comment>
<evidence type="ECO:0000313" key="11">
    <source>
        <dbReference type="EMBL" id="ODR50734.1"/>
    </source>
</evidence>
<evidence type="ECO:0000313" key="14">
    <source>
        <dbReference type="Proteomes" id="UP000094271"/>
    </source>
</evidence>
<keyword evidence="4 7" id="KW-0812">Transmembrane</keyword>
<dbReference type="PANTHER" id="PTHR43744:SF9">
    <property type="entry name" value="POLYGALACTURONAN_RHAMNOGALACTURONAN TRANSPORT SYSTEM PERMEASE PROTEIN YTCP"/>
    <property type="match status" value="1"/>
</dbReference>
<proteinExistence type="inferred from homology"/>
<evidence type="ECO:0000313" key="16">
    <source>
        <dbReference type="Proteomes" id="UP000095003"/>
    </source>
</evidence>
<dbReference type="InterPro" id="IPR000515">
    <property type="entry name" value="MetI-like"/>
</dbReference>
<keyword evidence="6 7" id="KW-0472">Membrane</keyword>
<dbReference type="PROSITE" id="PS50928">
    <property type="entry name" value="ABC_TM1"/>
    <property type="match status" value="1"/>
</dbReference>
<evidence type="ECO:0000313" key="15">
    <source>
        <dbReference type="Proteomes" id="UP000094869"/>
    </source>
</evidence>
<evidence type="ECO:0000256" key="3">
    <source>
        <dbReference type="ARBA" id="ARBA00022475"/>
    </source>
</evidence>
<dbReference type="PANTHER" id="PTHR43744">
    <property type="entry name" value="ABC TRANSPORTER PERMEASE PROTEIN MG189-RELATED-RELATED"/>
    <property type="match status" value="1"/>
</dbReference>
<dbReference type="PATRIC" id="fig|1432052.3.peg.281"/>
<dbReference type="EMBL" id="MCGH01000005">
    <property type="protein sequence ID" value="ODM02037.1"/>
    <property type="molecule type" value="Genomic_DNA"/>
</dbReference>
<evidence type="ECO:0000256" key="1">
    <source>
        <dbReference type="ARBA" id="ARBA00004651"/>
    </source>
</evidence>
<keyword evidence="3" id="KW-1003">Cell membrane</keyword>
<evidence type="ECO:0000313" key="10">
    <source>
        <dbReference type="EMBL" id="ODM12554.1"/>
    </source>
</evidence>
<dbReference type="SUPFAM" id="SSF161098">
    <property type="entry name" value="MetI-like"/>
    <property type="match status" value="1"/>
</dbReference>
<keyword evidence="5 7" id="KW-1133">Transmembrane helix</keyword>
<comment type="subcellular location">
    <subcellularLocation>
        <location evidence="1 7">Cell membrane</location>
        <topology evidence="1 7">Multi-pass membrane protein</topology>
    </subcellularLocation>
</comment>
<evidence type="ECO:0000256" key="4">
    <source>
        <dbReference type="ARBA" id="ARBA00022692"/>
    </source>
</evidence>
<evidence type="ECO:0000313" key="9">
    <source>
        <dbReference type="EMBL" id="ODM02037.1"/>
    </source>
</evidence>
<keyword evidence="15" id="KW-1185">Reference proteome</keyword>
<dbReference type="GO" id="GO:0055085">
    <property type="term" value="P:transmembrane transport"/>
    <property type="evidence" value="ECO:0007669"/>
    <property type="project" value="InterPro"/>
</dbReference>
<feature type="transmembrane region" description="Helical" evidence="7">
    <location>
        <begin position="258"/>
        <end position="275"/>
    </location>
</feature>
<reference evidence="11 14" key="3">
    <citation type="submission" date="2016-08" db="EMBL/GenBank/DDBJ databases">
        <authorList>
            <person name="Seilhamer J.J."/>
        </authorList>
    </citation>
    <scope>NUCLEOTIDE SEQUENCE [LARGE SCALE GENOMIC DNA]</scope>
    <source>
        <strain evidence="11 14">NML150140-1</strain>
    </source>
</reference>
<dbReference type="GeneID" id="93304689"/>
<name>A0A1E3UJ57_9FIRM</name>
<evidence type="ECO:0000313" key="13">
    <source>
        <dbReference type="Proteomes" id="UP000094067"/>
    </source>
</evidence>
<evidence type="ECO:0000256" key="7">
    <source>
        <dbReference type="RuleBase" id="RU363032"/>
    </source>
</evidence>
<feature type="domain" description="ABC transmembrane type-1" evidence="8">
    <location>
        <begin position="71"/>
        <end position="275"/>
    </location>
</feature>
<comment type="similarity">
    <text evidence="7">Belongs to the binding-protein-dependent transport system permease family.</text>
</comment>
<dbReference type="CDD" id="cd06261">
    <property type="entry name" value="TM_PBP2"/>
    <property type="match status" value="1"/>
</dbReference>
<organism evidence="11 14">
    <name type="scientific">Eisenbergiella tayi</name>
    <dbReference type="NCBI Taxonomy" id="1432052"/>
    <lineage>
        <taxon>Bacteria</taxon>
        <taxon>Bacillati</taxon>
        <taxon>Bacillota</taxon>
        <taxon>Clostridia</taxon>
        <taxon>Lachnospirales</taxon>
        <taxon>Lachnospiraceae</taxon>
        <taxon>Eisenbergiella</taxon>
    </lineage>
</organism>
<keyword evidence="2 7" id="KW-0813">Transport</keyword>
<dbReference type="Proteomes" id="UP000094869">
    <property type="component" value="Unassembled WGS sequence"/>
</dbReference>
<dbReference type="Gene3D" id="1.10.3720.10">
    <property type="entry name" value="MetI-like"/>
    <property type="match status" value="1"/>
</dbReference>
<accession>A0A1E3UJ57</accession>
<evidence type="ECO:0000256" key="5">
    <source>
        <dbReference type="ARBA" id="ARBA00022989"/>
    </source>
</evidence>
<evidence type="ECO:0000259" key="8">
    <source>
        <dbReference type="PROSITE" id="PS50928"/>
    </source>
</evidence>
<dbReference type="EMBL" id="MEHA01000010">
    <property type="protein sequence ID" value="ODR50734.1"/>
    <property type="molecule type" value="Genomic_DNA"/>
</dbReference>
<protein>
    <submittedName>
        <fullName evidence="9">L-arabinose transport system permease protein AraQ</fullName>
    </submittedName>
    <submittedName>
        <fullName evidence="11">Sugar ABC transporter permease</fullName>
    </submittedName>
</protein>
<evidence type="ECO:0000313" key="12">
    <source>
        <dbReference type="EMBL" id="ODR53261.1"/>
    </source>
</evidence>
<dbReference type="AlphaFoldDB" id="A0A1E3UJ57"/>
<dbReference type="GO" id="GO:0005886">
    <property type="term" value="C:plasma membrane"/>
    <property type="evidence" value="ECO:0007669"/>
    <property type="project" value="UniProtKB-SubCell"/>
</dbReference>